<dbReference type="Pfam" id="PF13181">
    <property type="entry name" value="TPR_8"/>
    <property type="match status" value="1"/>
</dbReference>
<sequence length="542" mass="61082">MNEATVNSQDRYLRALQAYQQREYRQAEAQVSALLRERPELVNGWRLRADIQYALGQLDTCIEYLESALAVAEAASKPWVSASLHLVKILVASGQQRRALRALDIIDFSCVDHIEPLSQAAYHYSLCGGYAASLLLYEKALLLQPNNTQLLFNCAAANRAMGKLARAEQLYNRLIAQNPVDAEAYKNRSDLRRQTRAANHVLELEQVLKGRPLDTGGESQLCFALAKEYEDLEEYAKSMAMLERACKLRRSIIRYAPETDLEKIDEIMRVFDRDKILNAMAKSSEPAQGREIVFVLGMPRTGTTLVDRILCANGQVVSAGEPGIFSRLLTEMIEEIARENSGETVPGNKGLVEIAAGIDFEQLGRNYLQEIKGRVSREGSELILDKNPMNFLYVGLIRLALPGAKIVHLCRDAMDTCYAIYKTQFRNAYPFSYDQQELARYFLKYRALMAHWQTVVGDGVLDVHYERLVKDFARETQQLYAFCGLHWSASVADFHMNTRLGTATASASQVRQPVYATSVGKWKNVEKALQPMRQVLTQAGFV</sequence>
<gene>
    <name evidence="2" type="ORF">R5R33_08145</name>
</gene>
<dbReference type="SUPFAM" id="SSF52540">
    <property type="entry name" value="P-loop containing nucleoside triphosphate hydrolases"/>
    <property type="match status" value="1"/>
</dbReference>
<dbReference type="PANTHER" id="PTHR12788">
    <property type="entry name" value="PROTEIN-TYROSINE SULFOTRANSFERASE 2"/>
    <property type="match status" value="1"/>
</dbReference>
<dbReference type="Gene3D" id="1.25.40.10">
    <property type="entry name" value="Tetratricopeptide repeat domain"/>
    <property type="match status" value="2"/>
</dbReference>
<dbReference type="InterPro" id="IPR027417">
    <property type="entry name" value="P-loop_NTPase"/>
</dbReference>
<keyword evidence="1" id="KW-0808">Transferase</keyword>
<dbReference type="SUPFAM" id="SSF48452">
    <property type="entry name" value="TPR-like"/>
    <property type="match status" value="2"/>
</dbReference>
<proteinExistence type="predicted"/>
<dbReference type="EMBL" id="CP137555">
    <property type="protein sequence ID" value="WOX07092.1"/>
    <property type="molecule type" value="Genomic_DNA"/>
</dbReference>
<dbReference type="SMART" id="SM00028">
    <property type="entry name" value="TPR"/>
    <property type="match status" value="5"/>
</dbReference>
<dbReference type="GO" id="GO:0008476">
    <property type="term" value="F:protein-tyrosine sulfotransferase activity"/>
    <property type="evidence" value="ECO:0007669"/>
    <property type="project" value="InterPro"/>
</dbReference>
<dbReference type="KEGG" id="mpaf:R5R33_08145"/>
<keyword evidence="3" id="KW-1185">Reference proteome</keyword>
<dbReference type="InterPro" id="IPR011990">
    <property type="entry name" value="TPR-like_helical_dom_sf"/>
</dbReference>
<reference evidence="2 3" key="1">
    <citation type="submission" date="2023-10" db="EMBL/GenBank/DDBJ databases">
        <title>Description of Microbulbifer bruguierae sp. nov., isolated from the sediments of mangrove plant Bruguiera sexangula and comparative genomic analyses of the genus Microbulbifer.</title>
        <authorList>
            <person name="Long M."/>
        </authorList>
    </citation>
    <scope>NUCLEOTIDE SEQUENCE [LARGE SCALE GENOMIC DNA]</scope>
    <source>
        <strain evidence="2 3">SPO729</strain>
    </source>
</reference>
<evidence type="ECO:0000256" key="1">
    <source>
        <dbReference type="ARBA" id="ARBA00022679"/>
    </source>
</evidence>
<evidence type="ECO:0000313" key="3">
    <source>
        <dbReference type="Proteomes" id="UP001302477"/>
    </source>
</evidence>
<dbReference type="Gene3D" id="3.40.50.300">
    <property type="entry name" value="P-loop containing nucleotide triphosphate hydrolases"/>
    <property type="match status" value="1"/>
</dbReference>
<organism evidence="2 3">
    <name type="scientific">Microbulbifer pacificus</name>
    <dbReference type="NCBI Taxonomy" id="407164"/>
    <lineage>
        <taxon>Bacteria</taxon>
        <taxon>Pseudomonadati</taxon>
        <taxon>Pseudomonadota</taxon>
        <taxon>Gammaproteobacteria</taxon>
        <taxon>Cellvibrionales</taxon>
        <taxon>Microbulbiferaceae</taxon>
        <taxon>Microbulbifer</taxon>
    </lineage>
</organism>
<dbReference type="Proteomes" id="UP001302477">
    <property type="component" value="Chromosome"/>
</dbReference>
<dbReference type="Pfam" id="PF13469">
    <property type="entry name" value="Sulfotransfer_3"/>
    <property type="match status" value="1"/>
</dbReference>
<dbReference type="RefSeq" id="WP_318955525.1">
    <property type="nucleotide sequence ID" value="NZ_CP137555.1"/>
</dbReference>
<dbReference type="PANTHER" id="PTHR12788:SF10">
    <property type="entry name" value="PROTEIN-TYROSINE SULFOTRANSFERASE"/>
    <property type="match status" value="1"/>
</dbReference>
<evidence type="ECO:0000313" key="2">
    <source>
        <dbReference type="EMBL" id="WOX07092.1"/>
    </source>
</evidence>
<protein>
    <submittedName>
        <fullName evidence="2">Sulfotransferase</fullName>
    </submittedName>
</protein>
<dbReference type="AlphaFoldDB" id="A0AAU0N2A4"/>
<name>A0AAU0N2A4_9GAMM</name>
<dbReference type="InterPro" id="IPR019734">
    <property type="entry name" value="TPR_rpt"/>
</dbReference>
<dbReference type="InterPro" id="IPR026634">
    <property type="entry name" value="TPST-like"/>
</dbReference>
<accession>A0AAU0N2A4</accession>